<dbReference type="FunFam" id="3.30.160.60:FF:000110">
    <property type="entry name" value="Zinc finger protein-like"/>
    <property type="match status" value="1"/>
</dbReference>
<keyword evidence="11" id="KW-1185">Reference proteome</keyword>
<proteinExistence type="predicted"/>
<feature type="domain" description="C2H2-type" evidence="9">
    <location>
        <begin position="440"/>
        <end position="467"/>
    </location>
</feature>
<feature type="domain" description="C2H2-type" evidence="9">
    <location>
        <begin position="412"/>
        <end position="439"/>
    </location>
</feature>
<feature type="domain" description="C2H2-type" evidence="9">
    <location>
        <begin position="385"/>
        <end position="407"/>
    </location>
</feature>
<evidence type="ECO:0000256" key="8">
    <source>
        <dbReference type="SAM" id="MobiDB-lite"/>
    </source>
</evidence>
<feature type="region of interest" description="Disordered" evidence="8">
    <location>
        <begin position="107"/>
        <end position="139"/>
    </location>
</feature>
<keyword evidence="5" id="KW-0862">Zinc</keyword>
<dbReference type="OrthoDB" id="6077919at2759"/>
<feature type="domain" description="C2H2-type" evidence="9">
    <location>
        <begin position="468"/>
        <end position="495"/>
    </location>
</feature>
<feature type="domain" description="C2H2-type" evidence="9">
    <location>
        <begin position="329"/>
        <end position="356"/>
    </location>
</feature>
<dbReference type="PANTHER" id="PTHR16515:SF49">
    <property type="entry name" value="GASTRULA ZINC FINGER PROTEIN XLCGF49.1-LIKE-RELATED"/>
    <property type="match status" value="1"/>
</dbReference>
<dbReference type="EMBL" id="JAIWYP010000002">
    <property type="protein sequence ID" value="KAH3875534.1"/>
    <property type="molecule type" value="Genomic_DNA"/>
</dbReference>
<feature type="domain" description="C2H2-type" evidence="9">
    <location>
        <begin position="496"/>
        <end position="523"/>
    </location>
</feature>
<dbReference type="InterPro" id="IPR013087">
    <property type="entry name" value="Znf_C2H2_type"/>
</dbReference>
<evidence type="ECO:0000256" key="4">
    <source>
        <dbReference type="ARBA" id="ARBA00022771"/>
    </source>
</evidence>
<dbReference type="SMART" id="SM00355">
    <property type="entry name" value="ZnF_C2H2"/>
    <property type="match status" value="8"/>
</dbReference>
<evidence type="ECO:0000259" key="9">
    <source>
        <dbReference type="PROSITE" id="PS50157"/>
    </source>
</evidence>
<dbReference type="SUPFAM" id="SSF57667">
    <property type="entry name" value="beta-beta-alpha zinc fingers"/>
    <property type="match status" value="5"/>
</dbReference>
<evidence type="ECO:0000256" key="3">
    <source>
        <dbReference type="ARBA" id="ARBA00022737"/>
    </source>
</evidence>
<protein>
    <recommendedName>
        <fullName evidence="9">C2H2-type domain-containing protein</fullName>
    </recommendedName>
</protein>
<comment type="subcellular location">
    <subcellularLocation>
        <location evidence="1">Nucleus</location>
    </subcellularLocation>
</comment>
<dbReference type="PROSITE" id="PS50157">
    <property type="entry name" value="ZINC_FINGER_C2H2_2"/>
    <property type="match status" value="8"/>
</dbReference>
<feature type="domain" description="C2H2-type" evidence="9">
    <location>
        <begin position="356"/>
        <end position="384"/>
    </location>
</feature>
<evidence type="ECO:0000256" key="5">
    <source>
        <dbReference type="ARBA" id="ARBA00022833"/>
    </source>
</evidence>
<dbReference type="InterPro" id="IPR050331">
    <property type="entry name" value="Zinc_finger"/>
</dbReference>
<feature type="domain" description="C2H2-type" evidence="9">
    <location>
        <begin position="524"/>
        <end position="551"/>
    </location>
</feature>
<dbReference type="Gene3D" id="3.30.160.60">
    <property type="entry name" value="Classic Zinc Finger"/>
    <property type="match status" value="7"/>
</dbReference>
<dbReference type="InterPro" id="IPR036236">
    <property type="entry name" value="Znf_C2H2_sf"/>
</dbReference>
<dbReference type="GO" id="GO:0010468">
    <property type="term" value="P:regulation of gene expression"/>
    <property type="evidence" value="ECO:0007669"/>
    <property type="project" value="TreeGrafter"/>
</dbReference>
<evidence type="ECO:0000256" key="6">
    <source>
        <dbReference type="ARBA" id="ARBA00023242"/>
    </source>
</evidence>
<keyword evidence="6" id="KW-0539">Nucleus</keyword>
<reference evidence="10" key="1">
    <citation type="journal article" date="2019" name="bioRxiv">
        <title>The Genome of the Zebra Mussel, Dreissena polymorpha: A Resource for Invasive Species Research.</title>
        <authorList>
            <person name="McCartney M.A."/>
            <person name="Auch B."/>
            <person name="Kono T."/>
            <person name="Mallez S."/>
            <person name="Zhang Y."/>
            <person name="Obille A."/>
            <person name="Becker A."/>
            <person name="Abrahante J.E."/>
            <person name="Garbe J."/>
            <person name="Badalamenti J.P."/>
            <person name="Herman A."/>
            <person name="Mangelson H."/>
            <person name="Liachko I."/>
            <person name="Sullivan S."/>
            <person name="Sone E.D."/>
            <person name="Koren S."/>
            <person name="Silverstein K.A.T."/>
            <person name="Beckman K.B."/>
            <person name="Gohl D.M."/>
        </authorList>
    </citation>
    <scope>NUCLEOTIDE SEQUENCE</scope>
    <source>
        <strain evidence="10">Duluth1</strain>
        <tissue evidence="10">Whole animal</tissue>
    </source>
</reference>
<organism evidence="10 11">
    <name type="scientific">Dreissena polymorpha</name>
    <name type="common">Zebra mussel</name>
    <name type="synonym">Mytilus polymorpha</name>
    <dbReference type="NCBI Taxonomy" id="45954"/>
    <lineage>
        <taxon>Eukaryota</taxon>
        <taxon>Metazoa</taxon>
        <taxon>Spiralia</taxon>
        <taxon>Lophotrochozoa</taxon>
        <taxon>Mollusca</taxon>
        <taxon>Bivalvia</taxon>
        <taxon>Autobranchia</taxon>
        <taxon>Heteroconchia</taxon>
        <taxon>Euheterodonta</taxon>
        <taxon>Imparidentia</taxon>
        <taxon>Neoheterodontei</taxon>
        <taxon>Myida</taxon>
        <taxon>Dreissenoidea</taxon>
        <taxon>Dreissenidae</taxon>
        <taxon>Dreissena</taxon>
    </lineage>
</organism>
<dbReference type="PANTHER" id="PTHR16515">
    <property type="entry name" value="PR DOMAIN ZINC FINGER PROTEIN"/>
    <property type="match status" value="1"/>
</dbReference>
<dbReference type="GO" id="GO:0008270">
    <property type="term" value="F:zinc ion binding"/>
    <property type="evidence" value="ECO:0007669"/>
    <property type="project" value="UniProtKB-KW"/>
</dbReference>
<dbReference type="Pfam" id="PF13912">
    <property type="entry name" value="zf-C2H2_6"/>
    <property type="match status" value="2"/>
</dbReference>
<name>A0A9D4RP06_DREPO</name>
<comment type="caution">
    <text evidence="10">The sequence shown here is derived from an EMBL/GenBank/DDBJ whole genome shotgun (WGS) entry which is preliminary data.</text>
</comment>
<reference evidence="10" key="2">
    <citation type="submission" date="2020-11" db="EMBL/GenBank/DDBJ databases">
        <authorList>
            <person name="McCartney M.A."/>
            <person name="Auch B."/>
            <person name="Kono T."/>
            <person name="Mallez S."/>
            <person name="Becker A."/>
            <person name="Gohl D.M."/>
            <person name="Silverstein K.A.T."/>
            <person name="Koren S."/>
            <person name="Bechman K.B."/>
            <person name="Herman A."/>
            <person name="Abrahante J.E."/>
            <person name="Garbe J."/>
        </authorList>
    </citation>
    <scope>NUCLEOTIDE SEQUENCE</scope>
    <source>
        <strain evidence="10">Duluth1</strain>
        <tissue evidence="10">Whole animal</tissue>
    </source>
</reference>
<evidence type="ECO:0000256" key="7">
    <source>
        <dbReference type="PROSITE-ProRule" id="PRU00042"/>
    </source>
</evidence>
<dbReference type="Pfam" id="PF00096">
    <property type="entry name" value="zf-C2H2"/>
    <property type="match status" value="3"/>
</dbReference>
<dbReference type="FunFam" id="3.30.160.60:FF:000100">
    <property type="entry name" value="Zinc finger 45-like"/>
    <property type="match status" value="1"/>
</dbReference>
<dbReference type="GO" id="GO:0005634">
    <property type="term" value="C:nucleus"/>
    <property type="evidence" value="ECO:0007669"/>
    <property type="project" value="UniProtKB-SubCell"/>
</dbReference>
<accession>A0A9D4RP06</accession>
<sequence>MEVLRESSNHAIMPMSAKRQLPGDQMYPPKKRALFEHKLLHGIENFALNQQKSIPDAGSKHEINARLVEDGMKENTENKENVYFKTMHNFPRQRNDSLQSVHSEISESCESNVTRSREASPVEASGTNFDHRTPERTPSYGITLLRPQLSKPLFRETVEEGALSLQASDTIEQRKYLGCFIEETGAQSYVRTDMANSVKADSLLVGEEIANGTNGLNGQVNIPGIIYAKLAYDKVQAGLEMSTSAYSKSEEARNKTYMGPMVSLLEKFNSVAPNTGTGLSLQMKASVDNMKPVDAVSESKNEVRIMSSNGSSDSLSPPAGSLHESSGLLNCSECLKSFSSLDALRNHQLVHKEKSLACWVCYTKFGSSEKLVSHMKLFHKGVNPYRCQHCSREFSQYNNLRRHLRVHREKLYRCEVCDREFNEEFYLNMHMSTHTGKRVYSCGVCSAGFSSSHELKIHVKSHSPSQLHSCDVCGKSFSKACVLRQHKKGHTGDRPHKCDHCQKTFIHRHHLTMHLRSHTNSKQYTCTVCRKEFAQSSHLYKHLRSHEENKDIGNESENTLPTLSQASLLVGDVEANKRGRSLSMPMMGVESVQQNGSIESLENVNVTVNMPKDALNDREWLVKRPKERIRAKSTYSGQVKNESSTSVKETLPCKRIAGYETKDMETFSTKLTLSENIHRLQSGAVTASQKLPVIGNAFELPSLSKTPTLSTFGPASYSITNAGSTYHVTPAVPSSFPYPMFSNPPAMLGSQKYLDYNQMCQAYNSQVQAYYNHMFMLNYMAQNSGNSGIYPLYPAQGQTKGSDSRSRSLSASQAEVRGFGSVNMELKDFRKKEVTKLSRRDSNEQKIQCSEMSSMNCSNYSLPNSGQPKQVLCYTDNSYVTSESKCVESDSHPRKEQLALPSMLKNEESTTRTEVAQQLLKMSTCQVQATVPSHNCEQRMKNVKDCSSLNEAYNVEHANRIDESDKKMKGVNLIPFENGQKDKVLIEKRLSGKHIVEDKRDGDEVDISVSRMYYYDASLGEGALKIDIDVDTFEQTVDKHDETTKSVQNEMAKTGGEARNKSCEQSQEIQSDTKRKARAIMNDPLKETGKVKTEMGFVEKNASEYSDDNNVKKFVYDSLNEITGSARDEVKCKLKNYGNRSDRQKNTKDVETLKEDTETVLDLSFHKKQAKKITLSPRKDFQNWQTDKVGKYGNSPIKNKMMDERMKENHVLSKKVIERNPRELGILSPSKIMNSRNVKENYVF</sequence>
<evidence type="ECO:0000313" key="10">
    <source>
        <dbReference type="EMBL" id="KAH3875534.1"/>
    </source>
</evidence>
<gene>
    <name evidence="10" type="ORF">DPMN_038802</name>
</gene>
<dbReference type="FunFam" id="3.30.160.60:FF:000065">
    <property type="entry name" value="B-cell CLL/lymphoma 6, member B"/>
    <property type="match status" value="1"/>
</dbReference>
<dbReference type="PROSITE" id="PS00028">
    <property type="entry name" value="ZINC_FINGER_C2H2_1"/>
    <property type="match status" value="8"/>
</dbReference>
<evidence type="ECO:0000313" key="11">
    <source>
        <dbReference type="Proteomes" id="UP000828390"/>
    </source>
</evidence>
<dbReference type="Proteomes" id="UP000828390">
    <property type="component" value="Unassembled WGS sequence"/>
</dbReference>
<evidence type="ECO:0000256" key="1">
    <source>
        <dbReference type="ARBA" id="ARBA00004123"/>
    </source>
</evidence>
<keyword evidence="2" id="KW-0479">Metal-binding</keyword>
<keyword evidence="3" id="KW-0677">Repeat</keyword>
<evidence type="ECO:0000256" key="2">
    <source>
        <dbReference type="ARBA" id="ARBA00022723"/>
    </source>
</evidence>
<keyword evidence="4 7" id="KW-0863">Zinc-finger</keyword>
<dbReference type="AlphaFoldDB" id="A0A9D4RP06"/>